<sequence length="135" mass="13746">MPDPRSAPQSVPDNAVIRVPDSLPGSGQAPQTLVVALEGTATQTATVQPWVLDEGGNPSSEAFANDPTAARAGRKWYKYGAALTVTVGEAQTLTAVAGSATTIKMPCPTGRIYLQVTTHPAANATLKAGYLGAGA</sequence>
<accession>A0A6J5N971</accession>
<name>A0A6J5N971_9CAUD</name>
<proteinExistence type="predicted"/>
<evidence type="ECO:0000313" key="1">
    <source>
        <dbReference type="EMBL" id="CAB4154576.1"/>
    </source>
</evidence>
<organism evidence="1">
    <name type="scientific">uncultured Caudovirales phage</name>
    <dbReference type="NCBI Taxonomy" id="2100421"/>
    <lineage>
        <taxon>Viruses</taxon>
        <taxon>Duplodnaviria</taxon>
        <taxon>Heunggongvirae</taxon>
        <taxon>Uroviricota</taxon>
        <taxon>Caudoviricetes</taxon>
        <taxon>Peduoviridae</taxon>
        <taxon>Maltschvirus</taxon>
        <taxon>Maltschvirus maltsch</taxon>
    </lineage>
</organism>
<dbReference type="EMBL" id="LR796623">
    <property type="protein sequence ID" value="CAB4154576.1"/>
    <property type="molecule type" value="Genomic_DNA"/>
</dbReference>
<reference evidence="1" key="1">
    <citation type="submission" date="2020-04" db="EMBL/GenBank/DDBJ databases">
        <authorList>
            <person name="Chiriac C."/>
            <person name="Salcher M."/>
            <person name="Ghai R."/>
            <person name="Kavagutti S V."/>
        </authorList>
    </citation>
    <scope>NUCLEOTIDE SEQUENCE</scope>
</reference>
<gene>
    <name evidence="1" type="ORF">UFOVP650_17</name>
</gene>
<protein>
    <submittedName>
        <fullName evidence="1">Uncharacterized protein</fullName>
    </submittedName>
</protein>